<keyword evidence="5 10" id="KW-0812">Transmembrane</keyword>
<feature type="transmembrane region" description="Helical" evidence="10">
    <location>
        <begin position="243"/>
        <end position="266"/>
    </location>
</feature>
<feature type="transmembrane region" description="Helical" evidence="10">
    <location>
        <begin position="358"/>
        <end position="380"/>
    </location>
</feature>
<feature type="transmembrane region" description="Helical" evidence="10">
    <location>
        <begin position="317"/>
        <end position="338"/>
    </location>
</feature>
<dbReference type="PANTHER" id="PTHR43298:SF2">
    <property type="entry name" value="FMN_FAD EXPORTER YEEO-RELATED"/>
    <property type="match status" value="1"/>
</dbReference>
<dbReference type="RefSeq" id="WP_074654232.1">
    <property type="nucleotide sequence ID" value="NZ_FNSD01000001.1"/>
</dbReference>
<evidence type="ECO:0000256" key="5">
    <source>
        <dbReference type="ARBA" id="ARBA00022692"/>
    </source>
</evidence>
<protein>
    <recommendedName>
        <fullName evidence="9">Multidrug-efflux transporter</fullName>
    </recommendedName>
</protein>
<dbReference type="GO" id="GO:0006811">
    <property type="term" value="P:monoatomic ion transport"/>
    <property type="evidence" value="ECO:0007669"/>
    <property type="project" value="UniProtKB-KW"/>
</dbReference>
<reference evidence="11 12" key="1">
    <citation type="submission" date="2016-10" db="EMBL/GenBank/DDBJ databases">
        <authorList>
            <person name="de Groot N.N."/>
        </authorList>
    </citation>
    <scope>NUCLEOTIDE SEQUENCE [LARGE SCALE GENOMIC DNA]</scope>
    <source>
        <strain evidence="11 12">AB35.6</strain>
    </source>
</reference>
<sequence>MAQTHPWRMELRFMLKLAWPVVLAELGWMLQGVVDVIMVGRLGPVAIGAVALGNALYYAPSLFGLGLMLGLDTVVAHAYGRGDHEACHRWLAQGVYVALIATVPLMLITFGLSTLTPHFGVAAELIHPTRTYIDILLLGTLPLLLYAASRRYLQAVGQVRVITVTFVAANLLNWGGNYVLINGKLGLPALGVGGSAISTVLSRCLMALTLFAFAWRYEKQRGHPLFAHWARPVLREMRELLKLGLPAATQLVLEVGAFGVATVLAGKISPDALAAHQIVLNYAALAFMVPLGISAAAAIAVGHSLGAGDPKGARLRALLAFGLGVGFMLCATVLFFAVPKHLIALYTHDQDVTAIGVPLFALASLFAVFDGVQIIASGALRGMGETRTSMWANLVGYWVIGVPLGAALCFVARMGIFGVWIGLTTALILISIALFTVWQRKSHAPLHATTPALISR</sequence>
<comment type="subcellular location">
    <subcellularLocation>
        <location evidence="1">Cell membrane</location>
        <topology evidence="1">Multi-pass membrane protein</topology>
    </subcellularLocation>
</comment>
<evidence type="ECO:0000256" key="10">
    <source>
        <dbReference type="SAM" id="Phobius"/>
    </source>
</evidence>
<evidence type="ECO:0000256" key="2">
    <source>
        <dbReference type="ARBA" id="ARBA00022448"/>
    </source>
</evidence>
<feature type="transmembrane region" description="Helical" evidence="10">
    <location>
        <begin position="161"/>
        <end position="181"/>
    </location>
</feature>
<keyword evidence="7" id="KW-0406">Ion transport</keyword>
<dbReference type="OrthoDB" id="9780160at2"/>
<dbReference type="GO" id="GO:0005886">
    <property type="term" value="C:plasma membrane"/>
    <property type="evidence" value="ECO:0007669"/>
    <property type="project" value="UniProtKB-SubCell"/>
</dbReference>
<keyword evidence="3" id="KW-0050">Antiport</keyword>
<evidence type="ECO:0000256" key="3">
    <source>
        <dbReference type="ARBA" id="ARBA00022449"/>
    </source>
</evidence>
<dbReference type="PANTHER" id="PTHR43298">
    <property type="entry name" value="MULTIDRUG RESISTANCE PROTEIN NORM-RELATED"/>
    <property type="match status" value="1"/>
</dbReference>
<dbReference type="CDD" id="cd13131">
    <property type="entry name" value="MATE_NorM_like"/>
    <property type="match status" value="1"/>
</dbReference>
<evidence type="ECO:0000256" key="8">
    <source>
        <dbReference type="ARBA" id="ARBA00023136"/>
    </source>
</evidence>
<organism evidence="11 12">
    <name type="scientific">Terriglobus roseus</name>
    <dbReference type="NCBI Taxonomy" id="392734"/>
    <lineage>
        <taxon>Bacteria</taxon>
        <taxon>Pseudomonadati</taxon>
        <taxon>Acidobacteriota</taxon>
        <taxon>Terriglobia</taxon>
        <taxon>Terriglobales</taxon>
        <taxon>Acidobacteriaceae</taxon>
        <taxon>Terriglobus</taxon>
    </lineage>
</organism>
<evidence type="ECO:0000256" key="4">
    <source>
        <dbReference type="ARBA" id="ARBA00022475"/>
    </source>
</evidence>
<feature type="transmembrane region" description="Helical" evidence="10">
    <location>
        <begin position="419"/>
        <end position="438"/>
    </location>
</feature>
<feature type="transmembrane region" description="Helical" evidence="10">
    <location>
        <begin position="55"/>
        <end position="78"/>
    </location>
</feature>
<feature type="transmembrane region" description="Helical" evidence="10">
    <location>
        <begin position="278"/>
        <end position="305"/>
    </location>
</feature>
<dbReference type="NCBIfam" id="TIGR00797">
    <property type="entry name" value="matE"/>
    <property type="match status" value="1"/>
</dbReference>
<feature type="transmembrane region" description="Helical" evidence="10">
    <location>
        <begin position="187"/>
        <end position="215"/>
    </location>
</feature>
<dbReference type="InterPro" id="IPR002528">
    <property type="entry name" value="MATE_fam"/>
</dbReference>
<feature type="transmembrane region" description="Helical" evidence="10">
    <location>
        <begin position="132"/>
        <end position="149"/>
    </location>
</feature>
<feature type="transmembrane region" description="Helical" evidence="10">
    <location>
        <begin position="392"/>
        <end position="413"/>
    </location>
</feature>
<evidence type="ECO:0000313" key="12">
    <source>
        <dbReference type="Proteomes" id="UP000182409"/>
    </source>
</evidence>
<dbReference type="InterPro" id="IPR050222">
    <property type="entry name" value="MATE_MdtK"/>
</dbReference>
<dbReference type="AlphaFoldDB" id="A0A1H4NVL1"/>
<dbReference type="Proteomes" id="UP000182409">
    <property type="component" value="Unassembled WGS sequence"/>
</dbReference>
<proteinExistence type="predicted"/>
<keyword evidence="4" id="KW-1003">Cell membrane</keyword>
<evidence type="ECO:0000256" key="9">
    <source>
        <dbReference type="ARBA" id="ARBA00031636"/>
    </source>
</evidence>
<dbReference type="PIRSF" id="PIRSF006603">
    <property type="entry name" value="DinF"/>
    <property type="match status" value="1"/>
</dbReference>
<evidence type="ECO:0000313" key="11">
    <source>
        <dbReference type="EMBL" id="SEB99085.1"/>
    </source>
</evidence>
<feature type="transmembrane region" description="Helical" evidence="10">
    <location>
        <begin position="21"/>
        <end position="43"/>
    </location>
</feature>
<dbReference type="InterPro" id="IPR048279">
    <property type="entry name" value="MdtK-like"/>
</dbReference>
<feature type="transmembrane region" description="Helical" evidence="10">
    <location>
        <begin position="90"/>
        <end position="112"/>
    </location>
</feature>
<evidence type="ECO:0000256" key="1">
    <source>
        <dbReference type="ARBA" id="ARBA00004651"/>
    </source>
</evidence>
<dbReference type="Pfam" id="PF01554">
    <property type="entry name" value="MatE"/>
    <property type="match status" value="2"/>
</dbReference>
<evidence type="ECO:0000256" key="7">
    <source>
        <dbReference type="ARBA" id="ARBA00023065"/>
    </source>
</evidence>
<keyword evidence="8 10" id="KW-0472">Membrane</keyword>
<keyword evidence="2" id="KW-0813">Transport</keyword>
<keyword evidence="6 10" id="KW-1133">Transmembrane helix</keyword>
<evidence type="ECO:0000256" key="6">
    <source>
        <dbReference type="ARBA" id="ARBA00022989"/>
    </source>
</evidence>
<name>A0A1H4NVL1_9BACT</name>
<accession>A0A1H4NVL1</accession>
<dbReference type="GO" id="GO:0015297">
    <property type="term" value="F:antiporter activity"/>
    <property type="evidence" value="ECO:0007669"/>
    <property type="project" value="UniProtKB-KW"/>
</dbReference>
<gene>
    <name evidence="11" type="ORF">SAMN05443244_2366</name>
</gene>
<dbReference type="GO" id="GO:0042910">
    <property type="term" value="F:xenobiotic transmembrane transporter activity"/>
    <property type="evidence" value="ECO:0007669"/>
    <property type="project" value="InterPro"/>
</dbReference>
<dbReference type="EMBL" id="FNSD01000001">
    <property type="protein sequence ID" value="SEB99085.1"/>
    <property type="molecule type" value="Genomic_DNA"/>
</dbReference>